<evidence type="ECO:0000313" key="1">
    <source>
        <dbReference type="EMBL" id="KAH7670811.1"/>
    </source>
</evidence>
<protein>
    <submittedName>
        <fullName evidence="1">Non-specific serine/threonine protein kinase protein</fullName>
        <ecNumber evidence="1">2.7.11.1</ecNumber>
    </submittedName>
</protein>
<reference evidence="2" key="1">
    <citation type="journal article" date="2022" name="Nat. Commun.">
        <title>Chromosome evolution and the genetic basis of agronomically important traits in greater yam.</title>
        <authorList>
            <person name="Bredeson J.V."/>
            <person name="Lyons J.B."/>
            <person name="Oniyinde I.O."/>
            <person name="Okereke N.R."/>
            <person name="Kolade O."/>
            <person name="Nnabue I."/>
            <person name="Nwadili C.O."/>
            <person name="Hribova E."/>
            <person name="Parker M."/>
            <person name="Nwogha J."/>
            <person name="Shu S."/>
            <person name="Carlson J."/>
            <person name="Kariba R."/>
            <person name="Muthemba S."/>
            <person name="Knop K."/>
            <person name="Barton G.J."/>
            <person name="Sherwood A.V."/>
            <person name="Lopez-Montes A."/>
            <person name="Asiedu R."/>
            <person name="Jamnadass R."/>
            <person name="Muchugi A."/>
            <person name="Goodstein D."/>
            <person name="Egesi C.N."/>
            <person name="Featherston J."/>
            <person name="Asfaw A."/>
            <person name="Simpson G.G."/>
            <person name="Dolezel J."/>
            <person name="Hendre P.S."/>
            <person name="Van Deynze A."/>
            <person name="Kumar P.L."/>
            <person name="Obidiegwu J.E."/>
            <person name="Bhattacharjee R."/>
            <person name="Rokhsar D.S."/>
        </authorList>
    </citation>
    <scope>NUCLEOTIDE SEQUENCE [LARGE SCALE GENOMIC DNA]</scope>
    <source>
        <strain evidence="2">cv. TDa95/00328</strain>
    </source>
</reference>
<organism evidence="1 2">
    <name type="scientific">Dioscorea alata</name>
    <name type="common">Purple yam</name>
    <dbReference type="NCBI Taxonomy" id="55571"/>
    <lineage>
        <taxon>Eukaryota</taxon>
        <taxon>Viridiplantae</taxon>
        <taxon>Streptophyta</taxon>
        <taxon>Embryophyta</taxon>
        <taxon>Tracheophyta</taxon>
        <taxon>Spermatophyta</taxon>
        <taxon>Magnoliopsida</taxon>
        <taxon>Liliopsida</taxon>
        <taxon>Dioscoreales</taxon>
        <taxon>Dioscoreaceae</taxon>
        <taxon>Dioscorea</taxon>
    </lineage>
</organism>
<dbReference type="EMBL" id="CM037020">
    <property type="protein sequence ID" value="KAH7670811.1"/>
    <property type="molecule type" value="Genomic_DNA"/>
</dbReference>
<comment type="caution">
    <text evidence="1">The sequence shown here is derived from an EMBL/GenBank/DDBJ whole genome shotgun (WGS) entry which is preliminary data.</text>
</comment>
<evidence type="ECO:0000313" key="2">
    <source>
        <dbReference type="Proteomes" id="UP000827976"/>
    </source>
</evidence>
<dbReference type="Proteomes" id="UP000827976">
    <property type="component" value="Chromosome 10"/>
</dbReference>
<keyword evidence="1" id="KW-0418">Kinase</keyword>
<keyword evidence="1" id="KW-0723">Serine/threonine-protein kinase</keyword>
<accession>A0ACB7VB25</accession>
<name>A0ACB7VB25_DIOAL</name>
<dbReference type="EC" id="2.7.11.1" evidence="1"/>
<gene>
    <name evidence="1" type="ORF">IHE45_10G052700</name>
</gene>
<sequence length="193" mass="21138">MLRRTEHFHFGGNMLSGNIPPKLFHSGMVIEHLICNNNNFTGSIPSTINLVPSLEALRLDGNNLTGPVPPTLNSLTSMKELYLSNNLLTGPLPNLTGMNDLSYVDLSNNLFDASDVPPWFSSLPSLTTLLLENSHVQGQIPAGLFSFSPLQTAGLKHNLFNSTLVIDAGYSPQLQLVDLQDNYISDFHNDGNY</sequence>
<keyword evidence="1" id="KW-0808">Transferase</keyword>
<proteinExistence type="predicted"/>
<keyword evidence="2" id="KW-1185">Reference proteome</keyword>